<protein>
    <submittedName>
        <fullName evidence="2">Copper oxidase</fullName>
    </submittedName>
</protein>
<name>A0A7G7CSF8_9CORY</name>
<feature type="transmembrane region" description="Helical" evidence="1">
    <location>
        <begin position="120"/>
        <end position="145"/>
    </location>
</feature>
<dbReference type="EMBL" id="CP059404">
    <property type="protein sequence ID" value="QNE90524.1"/>
    <property type="molecule type" value="Genomic_DNA"/>
</dbReference>
<feature type="transmembrane region" description="Helical" evidence="1">
    <location>
        <begin position="157"/>
        <end position="182"/>
    </location>
</feature>
<evidence type="ECO:0000256" key="1">
    <source>
        <dbReference type="SAM" id="Phobius"/>
    </source>
</evidence>
<feature type="transmembrane region" description="Helical" evidence="1">
    <location>
        <begin position="85"/>
        <end position="108"/>
    </location>
</feature>
<dbReference type="KEGG" id="cik:H0194_05080"/>
<keyword evidence="1" id="KW-0472">Membrane</keyword>
<reference evidence="2 3" key="1">
    <citation type="submission" date="2020-07" db="EMBL/GenBank/DDBJ databases">
        <title>Complete genome and description of Corynebacterium incognita strain Marseille-Q3630 sp. nov.</title>
        <authorList>
            <person name="Boxberger M."/>
        </authorList>
    </citation>
    <scope>NUCLEOTIDE SEQUENCE [LARGE SCALE GENOMIC DNA]</scope>
    <source>
        <strain evidence="2 3">Marseille-Q3630</strain>
    </source>
</reference>
<keyword evidence="1" id="KW-0812">Transmembrane</keyword>
<feature type="transmembrane region" description="Helical" evidence="1">
    <location>
        <begin position="62"/>
        <end position="79"/>
    </location>
</feature>
<keyword evidence="3" id="KW-1185">Reference proteome</keyword>
<feature type="transmembrane region" description="Helical" evidence="1">
    <location>
        <begin position="333"/>
        <end position="349"/>
    </location>
</feature>
<evidence type="ECO:0000313" key="3">
    <source>
        <dbReference type="Proteomes" id="UP000515743"/>
    </source>
</evidence>
<dbReference type="Proteomes" id="UP000515743">
    <property type="component" value="Chromosome"/>
</dbReference>
<feature type="transmembrane region" description="Helical" evidence="1">
    <location>
        <begin position="194"/>
        <end position="213"/>
    </location>
</feature>
<evidence type="ECO:0000313" key="2">
    <source>
        <dbReference type="EMBL" id="QNE90524.1"/>
    </source>
</evidence>
<organism evidence="2 3">
    <name type="scientific">Corynebacterium incognita</name>
    <dbReference type="NCBI Taxonomy" id="2754725"/>
    <lineage>
        <taxon>Bacteria</taxon>
        <taxon>Bacillati</taxon>
        <taxon>Actinomycetota</taxon>
        <taxon>Actinomycetes</taxon>
        <taxon>Mycobacteriales</taxon>
        <taxon>Corynebacteriaceae</taxon>
        <taxon>Corynebacterium</taxon>
    </lineage>
</organism>
<feature type="transmembrane region" description="Helical" evidence="1">
    <location>
        <begin position="260"/>
        <end position="280"/>
    </location>
</feature>
<feature type="transmembrane region" description="Helical" evidence="1">
    <location>
        <begin position="292"/>
        <end position="312"/>
    </location>
</feature>
<feature type="transmembrane region" description="Helical" evidence="1">
    <location>
        <begin position="219"/>
        <end position="239"/>
    </location>
</feature>
<dbReference type="AlphaFoldDB" id="A0A7G7CSF8"/>
<proteinExistence type="predicted"/>
<keyword evidence="1" id="KW-1133">Transmembrane helix</keyword>
<sequence>MALFIVLGSVHIIIPNYRWVLIHMFTLGIVTNSIVVWSQHLTEKFTQSTLPDSTRPGQLRRIWALNGGVVIAVMGQILHETWDKHWILTQLGATVIAVVVGWHGVSLLRQWRALDADKRFRNVVLGYVVSALCLPLGAILGALLAMGLDAPWHERLLLAHIALNILGFVGIAAAASLTILFPAIWRTRGGSNRFSLTLSLQAFGLVMATGGALADVGAVAGVGVIVYAAGWVASWQLWLQFTGAVLKDPRDRINYPSVSVLLAITWLTLALVHFGVRLILARDGLATVELPTLPLLVGFAAQLLIGAMSYLLPTTMGGGPQAVRAGLKEMNRAGLYRATLINGGLLIWLTTTYSWLAVTSSMLCLAALAVFPVLIKRSVSAQKAVLLGEAAGPAKDDAASPPWGQVTAGVATLALLLALFGGLGGPS</sequence>
<gene>
    <name evidence="2" type="ORF">H0194_05080</name>
</gene>
<accession>A0A7G7CSF8</accession>
<feature type="transmembrane region" description="Helical" evidence="1">
    <location>
        <begin position="20"/>
        <end position="41"/>
    </location>
</feature>